<feature type="signal peptide" evidence="2">
    <location>
        <begin position="1"/>
        <end position="22"/>
    </location>
</feature>
<organism evidence="3 4">
    <name type="scientific">Dipteronia dyeriana</name>
    <dbReference type="NCBI Taxonomy" id="168575"/>
    <lineage>
        <taxon>Eukaryota</taxon>
        <taxon>Viridiplantae</taxon>
        <taxon>Streptophyta</taxon>
        <taxon>Embryophyta</taxon>
        <taxon>Tracheophyta</taxon>
        <taxon>Spermatophyta</taxon>
        <taxon>Magnoliopsida</taxon>
        <taxon>eudicotyledons</taxon>
        <taxon>Gunneridae</taxon>
        <taxon>Pentapetalae</taxon>
        <taxon>rosids</taxon>
        <taxon>malvids</taxon>
        <taxon>Sapindales</taxon>
        <taxon>Sapindaceae</taxon>
        <taxon>Hippocastanoideae</taxon>
        <taxon>Acereae</taxon>
        <taxon>Dipteronia</taxon>
    </lineage>
</organism>
<accession>A0AAD9U740</accession>
<evidence type="ECO:0000313" key="4">
    <source>
        <dbReference type="Proteomes" id="UP001280121"/>
    </source>
</evidence>
<evidence type="ECO:0000256" key="1">
    <source>
        <dbReference type="SAM" id="MobiDB-lite"/>
    </source>
</evidence>
<keyword evidence="2" id="KW-0732">Signal</keyword>
<name>A0AAD9U740_9ROSI</name>
<feature type="region of interest" description="Disordered" evidence="1">
    <location>
        <begin position="64"/>
        <end position="94"/>
    </location>
</feature>
<gene>
    <name evidence="3" type="ORF">Ddye_016232</name>
</gene>
<reference evidence="3" key="1">
    <citation type="journal article" date="2023" name="Plant J.">
        <title>Genome sequences and population genomics provide insights into the demographic history, inbreeding, and mutation load of two 'living fossil' tree species of Dipteronia.</title>
        <authorList>
            <person name="Feng Y."/>
            <person name="Comes H.P."/>
            <person name="Chen J."/>
            <person name="Zhu S."/>
            <person name="Lu R."/>
            <person name="Zhang X."/>
            <person name="Li P."/>
            <person name="Qiu J."/>
            <person name="Olsen K.M."/>
            <person name="Qiu Y."/>
        </authorList>
    </citation>
    <scope>NUCLEOTIDE SEQUENCE</scope>
    <source>
        <strain evidence="3">KIB01</strain>
    </source>
</reference>
<evidence type="ECO:0008006" key="5">
    <source>
        <dbReference type="Google" id="ProtNLM"/>
    </source>
</evidence>
<sequence length="94" mass="10559">MMNSPMLSVSLTLLILFHGSLASGHHQSQQQQLNKCQVDRLNALEPTNRVEYEARTSHWRFWQMPSKSPMKKQAGSSTAISTRPPCLVGEDLHG</sequence>
<comment type="caution">
    <text evidence="3">The sequence shown here is derived from an EMBL/GenBank/DDBJ whole genome shotgun (WGS) entry which is preliminary data.</text>
</comment>
<dbReference type="AlphaFoldDB" id="A0AAD9U740"/>
<evidence type="ECO:0000256" key="2">
    <source>
        <dbReference type="SAM" id="SignalP"/>
    </source>
</evidence>
<dbReference type="Gene3D" id="2.60.120.10">
    <property type="entry name" value="Jelly Rolls"/>
    <property type="match status" value="1"/>
</dbReference>
<evidence type="ECO:0000313" key="3">
    <source>
        <dbReference type="EMBL" id="KAK2648743.1"/>
    </source>
</evidence>
<dbReference type="Proteomes" id="UP001280121">
    <property type="component" value="Unassembled WGS sequence"/>
</dbReference>
<keyword evidence="4" id="KW-1185">Reference proteome</keyword>
<dbReference type="EMBL" id="JANJYI010000005">
    <property type="protein sequence ID" value="KAK2648743.1"/>
    <property type="molecule type" value="Genomic_DNA"/>
</dbReference>
<protein>
    <recommendedName>
        <fullName evidence="5">Secreted protein</fullName>
    </recommendedName>
</protein>
<feature type="chain" id="PRO_5041939356" description="Secreted protein" evidence="2">
    <location>
        <begin position="23"/>
        <end position="94"/>
    </location>
</feature>
<proteinExistence type="predicted"/>
<dbReference type="InterPro" id="IPR014710">
    <property type="entry name" value="RmlC-like_jellyroll"/>
</dbReference>